<accession>A0A8H7TCY6</accession>
<dbReference type="PANTHER" id="PTHR35910:SF6">
    <property type="entry name" value="2EXR DOMAIN-CONTAINING PROTEIN"/>
    <property type="match status" value="1"/>
</dbReference>
<proteinExistence type="predicted"/>
<dbReference type="EMBL" id="JAFJYH010000151">
    <property type="protein sequence ID" value="KAG4417564.1"/>
    <property type="molecule type" value="Genomic_DNA"/>
</dbReference>
<protein>
    <recommendedName>
        <fullName evidence="1">2EXR domain-containing protein</fullName>
    </recommendedName>
</protein>
<comment type="caution">
    <text evidence="2">The sequence shown here is derived from an EMBL/GenBank/DDBJ whole genome shotgun (WGS) entry which is preliminary data.</text>
</comment>
<dbReference type="Proteomes" id="UP000664132">
    <property type="component" value="Unassembled WGS sequence"/>
</dbReference>
<reference evidence="2" key="1">
    <citation type="submission" date="2021-02" db="EMBL/GenBank/DDBJ databases">
        <title>Genome sequence Cadophora malorum strain M34.</title>
        <authorList>
            <person name="Stefanovic E."/>
            <person name="Vu D."/>
            <person name="Scully C."/>
            <person name="Dijksterhuis J."/>
            <person name="Roader J."/>
            <person name="Houbraken J."/>
        </authorList>
    </citation>
    <scope>NUCLEOTIDE SEQUENCE</scope>
    <source>
        <strain evidence="2">M34</strain>
    </source>
</reference>
<keyword evidence="3" id="KW-1185">Reference proteome</keyword>
<gene>
    <name evidence="2" type="ORF">IFR04_009294</name>
</gene>
<sequence>MNTSGYAAQRATFVPRVVEILASENCTDRFYSQAELPVAFHVCKESRVKVKRCYSTCFGSFLQPERILFNHNVDTLYLDIALEDCLHRLFGVLKQDELSSLKYVAIDEAYLGGQDPDLVIDPNSTTAGLRKALKAMKSLRELVIVREIENDSRPRNHGHTAKVQIKFCDRIEIGRNDEDWVITAGQLPDAAEELRGWRLRKSVQKTAVYGWRTL</sequence>
<feature type="domain" description="2EXR" evidence="1">
    <location>
        <begin position="14"/>
        <end position="76"/>
    </location>
</feature>
<dbReference type="AlphaFoldDB" id="A0A8H7TCY6"/>
<evidence type="ECO:0000313" key="2">
    <source>
        <dbReference type="EMBL" id="KAG4417564.1"/>
    </source>
</evidence>
<dbReference type="OrthoDB" id="3473305at2759"/>
<evidence type="ECO:0000259" key="1">
    <source>
        <dbReference type="Pfam" id="PF20150"/>
    </source>
</evidence>
<dbReference type="PANTHER" id="PTHR35910">
    <property type="entry name" value="2EXR DOMAIN-CONTAINING PROTEIN"/>
    <property type="match status" value="1"/>
</dbReference>
<dbReference type="Pfam" id="PF20150">
    <property type="entry name" value="2EXR"/>
    <property type="match status" value="1"/>
</dbReference>
<organism evidence="2 3">
    <name type="scientific">Cadophora malorum</name>
    <dbReference type="NCBI Taxonomy" id="108018"/>
    <lineage>
        <taxon>Eukaryota</taxon>
        <taxon>Fungi</taxon>
        <taxon>Dikarya</taxon>
        <taxon>Ascomycota</taxon>
        <taxon>Pezizomycotina</taxon>
        <taxon>Leotiomycetes</taxon>
        <taxon>Helotiales</taxon>
        <taxon>Ploettnerulaceae</taxon>
        <taxon>Cadophora</taxon>
    </lineage>
</organism>
<name>A0A8H7TCY6_9HELO</name>
<dbReference type="InterPro" id="IPR045518">
    <property type="entry name" value="2EXR"/>
</dbReference>
<evidence type="ECO:0000313" key="3">
    <source>
        <dbReference type="Proteomes" id="UP000664132"/>
    </source>
</evidence>